<sequence length="568" mass="62040">MSEVGTLVSVKQSSSPSNRPGSPPGVYTSVAMETMQAMLANQREALEVEHKAALERVESELKADLVAAQEELADWKMQFAEAAGNTIQAVADARAETRSEVEHELEAESKAVMAMKAEADQAIELIRAAEATAAEANKQMETYKVRCENAIADAKAQTDKEAEAKLNVIMRNAALELRDKVKFVEQQTDATVKRAVDDAVRLAEAKAEVARKTAHREYELAIEHNKQQMSRVIGASTQQKISDIQGQQDARIEMAVKQALADAEAASSRQQAAAVEKAVQAAVAETEAQFLSRQTQLEQQLFTAKKEKDALLASMCSQDALRVHLAKAREEALKDKSAAIDAAVALAEKKAAIQQEKMAEGLSEKIQDAIKAREKQLLQDERRALKELAESELREQGTLVRYAGKVATDTWGSGNDEFEEEVLAKTQPTLLLGVNNAPAKPANKQKKKAMARAVEGQAPRSLRDLPRSVRHDDEESMVAPPIELVRLRARHAAEVESLLARQGADALMKPGPDEKALGSQGETKRQKKKRERERGDAQAAHGRSVGGWFSFSPRGTRTACPRGPIAPR</sequence>
<evidence type="ECO:0000313" key="3">
    <source>
        <dbReference type="EMBL" id="CAD9548762.1"/>
    </source>
</evidence>
<dbReference type="AlphaFoldDB" id="A0A7S2JJJ8"/>
<evidence type="ECO:0000256" key="1">
    <source>
        <dbReference type="SAM" id="Coils"/>
    </source>
</evidence>
<name>A0A7S2JJJ8_9EUKA</name>
<keyword evidence="1" id="KW-0175">Coiled coil</keyword>
<organism evidence="3">
    <name type="scientific">Haptolina brevifila</name>
    <dbReference type="NCBI Taxonomy" id="156173"/>
    <lineage>
        <taxon>Eukaryota</taxon>
        <taxon>Haptista</taxon>
        <taxon>Haptophyta</taxon>
        <taxon>Prymnesiophyceae</taxon>
        <taxon>Prymnesiales</taxon>
        <taxon>Prymnesiaceae</taxon>
        <taxon>Haptolina</taxon>
    </lineage>
</organism>
<protein>
    <submittedName>
        <fullName evidence="3">Uncharacterized protein</fullName>
    </submittedName>
</protein>
<dbReference type="EMBL" id="HBGU01081480">
    <property type="protein sequence ID" value="CAD9548762.1"/>
    <property type="molecule type" value="Transcribed_RNA"/>
</dbReference>
<reference evidence="3" key="1">
    <citation type="submission" date="2021-01" db="EMBL/GenBank/DDBJ databases">
        <authorList>
            <person name="Corre E."/>
            <person name="Pelletier E."/>
            <person name="Niang G."/>
            <person name="Scheremetjew M."/>
            <person name="Finn R."/>
            <person name="Kale V."/>
            <person name="Holt S."/>
            <person name="Cochrane G."/>
            <person name="Meng A."/>
            <person name="Brown T."/>
            <person name="Cohen L."/>
        </authorList>
    </citation>
    <scope>NUCLEOTIDE SEQUENCE</scope>
    <source>
        <strain evidence="3">UTEX LB 985</strain>
    </source>
</reference>
<feature type="region of interest" description="Disordered" evidence="2">
    <location>
        <begin position="434"/>
        <end position="475"/>
    </location>
</feature>
<feature type="region of interest" description="Disordered" evidence="2">
    <location>
        <begin position="503"/>
        <end position="568"/>
    </location>
</feature>
<feature type="region of interest" description="Disordered" evidence="2">
    <location>
        <begin position="1"/>
        <end position="27"/>
    </location>
</feature>
<evidence type="ECO:0000256" key="2">
    <source>
        <dbReference type="SAM" id="MobiDB-lite"/>
    </source>
</evidence>
<feature type="coiled-coil region" evidence="1">
    <location>
        <begin position="51"/>
        <end position="153"/>
    </location>
</feature>
<proteinExistence type="predicted"/>
<gene>
    <name evidence="3" type="ORF">CBRE1094_LOCUS44480</name>
</gene>
<accession>A0A7S2JJJ8</accession>
<feature type="compositionally biased region" description="Basic and acidic residues" evidence="2">
    <location>
        <begin position="461"/>
        <end position="473"/>
    </location>
</feature>